<evidence type="ECO:0000313" key="3">
    <source>
        <dbReference type="Proteomes" id="UP000680866"/>
    </source>
</evidence>
<reference evidence="2" key="1">
    <citation type="submission" date="2020-08" db="EMBL/GenBank/DDBJ databases">
        <title>Whole genome shotgun sequence of Polymorphospora rubra NBRC 101157.</title>
        <authorList>
            <person name="Komaki H."/>
            <person name="Tamura T."/>
        </authorList>
    </citation>
    <scope>NUCLEOTIDE SEQUENCE</scope>
    <source>
        <strain evidence="2">NBRC 101157</strain>
    </source>
</reference>
<name>A0A810NAD2_9ACTN</name>
<feature type="transmembrane region" description="Helical" evidence="1">
    <location>
        <begin position="29"/>
        <end position="51"/>
    </location>
</feature>
<feature type="transmembrane region" description="Helical" evidence="1">
    <location>
        <begin position="63"/>
        <end position="83"/>
    </location>
</feature>
<dbReference type="InterPro" id="IPR010390">
    <property type="entry name" value="ABC-2_transporter-like"/>
</dbReference>
<dbReference type="PANTHER" id="PTHR36833:SF1">
    <property type="entry name" value="INTEGRAL MEMBRANE TRANSPORT PROTEIN"/>
    <property type="match status" value="1"/>
</dbReference>
<accession>A0A810NAD2</accession>
<evidence type="ECO:0000313" key="2">
    <source>
        <dbReference type="EMBL" id="BCJ70366.1"/>
    </source>
</evidence>
<keyword evidence="1" id="KW-0472">Membrane</keyword>
<keyword evidence="1" id="KW-1133">Transmembrane helix</keyword>
<sequence length="265" mass="27836">MSGLIEAVRIYRRLLGAHLRAVLEYRADALLTIGAAVLGQLAGLVFVATIFRQVPVLQGWTQWEVLCVCAMVMLAEGIGSLFFEGAWHLSGMVNLGALDYLLVRPYPVVLQVTGAAVGVNGLGNVVFGTLLLAASVGRIDVAWSPTTVLWAGLLLASGLLVKTAVNLATNALAFWLLSPSNSIAVSVHMLGDLARYPLTVYGTGVRSLLTIVPVAFVGYFPAAALLGKGVPATVGTLTPVVALACAFGAWRVFEAGLRRYESAGN</sequence>
<feature type="transmembrane region" description="Helical" evidence="1">
    <location>
        <begin position="232"/>
        <end position="253"/>
    </location>
</feature>
<proteinExistence type="predicted"/>
<keyword evidence="1" id="KW-0812">Transmembrane</keyword>
<dbReference type="EMBL" id="AP023359">
    <property type="protein sequence ID" value="BCJ70366.1"/>
    <property type="molecule type" value="Genomic_DNA"/>
</dbReference>
<dbReference type="RefSeq" id="WP_246568146.1">
    <property type="nucleotide sequence ID" value="NZ_AP023359.1"/>
</dbReference>
<feature type="transmembrane region" description="Helical" evidence="1">
    <location>
        <begin position="108"/>
        <end position="134"/>
    </location>
</feature>
<dbReference type="KEGG" id="pry:Prubr_73870"/>
<dbReference type="AlphaFoldDB" id="A0A810NAD2"/>
<dbReference type="PANTHER" id="PTHR36833">
    <property type="entry name" value="SLR0610 PROTEIN-RELATED"/>
    <property type="match status" value="1"/>
</dbReference>
<feature type="transmembrane region" description="Helical" evidence="1">
    <location>
        <begin position="198"/>
        <end position="220"/>
    </location>
</feature>
<gene>
    <name evidence="2" type="ORF">Prubr_73870</name>
</gene>
<organism evidence="2 3">
    <name type="scientific">Polymorphospora rubra</name>
    <dbReference type="NCBI Taxonomy" id="338584"/>
    <lineage>
        <taxon>Bacteria</taxon>
        <taxon>Bacillati</taxon>
        <taxon>Actinomycetota</taxon>
        <taxon>Actinomycetes</taxon>
        <taxon>Micromonosporales</taxon>
        <taxon>Micromonosporaceae</taxon>
        <taxon>Polymorphospora</taxon>
    </lineage>
</organism>
<keyword evidence="3" id="KW-1185">Reference proteome</keyword>
<feature type="transmembrane region" description="Helical" evidence="1">
    <location>
        <begin position="141"/>
        <end position="160"/>
    </location>
</feature>
<dbReference type="Pfam" id="PF06182">
    <property type="entry name" value="ABC2_membrane_6"/>
    <property type="match status" value="1"/>
</dbReference>
<protein>
    <submittedName>
        <fullName evidence="2">Membrane protein</fullName>
    </submittedName>
</protein>
<dbReference type="Proteomes" id="UP000680866">
    <property type="component" value="Chromosome"/>
</dbReference>
<evidence type="ECO:0000256" key="1">
    <source>
        <dbReference type="SAM" id="Phobius"/>
    </source>
</evidence>